<dbReference type="Proteomes" id="UP001224890">
    <property type="component" value="Unassembled WGS sequence"/>
</dbReference>
<name>A0AAJ0ERA3_9PEZI</name>
<dbReference type="EMBL" id="JAHMHR010000075">
    <property type="protein sequence ID" value="KAK1658293.1"/>
    <property type="molecule type" value="Genomic_DNA"/>
</dbReference>
<dbReference type="GeneID" id="85465340"/>
<dbReference type="RefSeq" id="XP_060423057.1">
    <property type="nucleotide sequence ID" value="XM_060580814.1"/>
</dbReference>
<protein>
    <submittedName>
        <fullName evidence="2">Uncharacterized protein</fullName>
    </submittedName>
</protein>
<evidence type="ECO:0000313" key="3">
    <source>
        <dbReference type="Proteomes" id="UP001224890"/>
    </source>
</evidence>
<feature type="compositionally biased region" description="Polar residues" evidence="1">
    <location>
        <begin position="183"/>
        <end position="213"/>
    </location>
</feature>
<comment type="caution">
    <text evidence="2">The sequence shown here is derived from an EMBL/GenBank/DDBJ whole genome shotgun (WGS) entry which is preliminary data.</text>
</comment>
<organism evidence="2 3">
    <name type="scientific">Colletotrichum godetiae</name>
    <dbReference type="NCBI Taxonomy" id="1209918"/>
    <lineage>
        <taxon>Eukaryota</taxon>
        <taxon>Fungi</taxon>
        <taxon>Dikarya</taxon>
        <taxon>Ascomycota</taxon>
        <taxon>Pezizomycotina</taxon>
        <taxon>Sordariomycetes</taxon>
        <taxon>Hypocreomycetidae</taxon>
        <taxon>Glomerellales</taxon>
        <taxon>Glomerellaceae</taxon>
        <taxon>Colletotrichum</taxon>
        <taxon>Colletotrichum acutatum species complex</taxon>
    </lineage>
</organism>
<keyword evidence="3" id="KW-1185">Reference proteome</keyword>
<proteinExistence type="predicted"/>
<feature type="region of interest" description="Disordered" evidence="1">
    <location>
        <begin position="171"/>
        <end position="213"/>
    </location>
</feature>
<gene>
    <name evidence="2" type="ORF">BDP55DRAFT_758935</name>
</gene>
<dbReference type="AlphaFoldDB" id="A0AAJ0ERA3"/>
<sequence length="287" mass="31132">MAAGQFDKLHLPGTMAFIVTGKGSWAARGATEGLTRLMTMLVPWRAPLQYQESMMSVPPVQSEFGLRKKHVLAVWIAKEAHQDNNDEGAGAAHRIVAANKLEMPLGEDEVSSEEKAPATNFSPIAQTLGDSGPHRFFSTFRFQPLPAGISRILPQGQGHSMRLTLNLPTARPSLARGPRHFKSPTTPDASTHPDTLKTTSDPSPARFSPSSHSGHLAVATRCLAINAVKLRGRRTTTSTSTRAESTGSMPLFTTLIISFPDFQEKDGRGVPVQLTARIPARLWDLLP</sequence>
<evidence type="ECO:0000256" key="1">
    <source>
        <dbReference type="SAM" id="MobiDB-lite"/>
    </source>
</evidence>
<evidence type="ECO:0000313" key="2">
    <source>
        <dbReference type="EMBL" id="KAK1658293.1"/>
    </source>
</evidence>
<reference evidence="2" key="1">
    <citation type="submission" date="2021-06" db="EMBL/GenBank/DDBJ databases">
        <title>Comparative genomics, transcriptomics and evolutionary studies reveal genomic signatures of adaptation to plant cell wall in hemibiotrophic fungi.</title>
        <authorList>
            <consortium name="DOE Joint Genome Institute"/>
            <person name="Baroncelli R."/>
            <person name="Diaz J.F."/>
            <person name="Benocci T."/>
            <person name="Peng M."/>
            <person name="Battaglia E."/>
            <person name="Haridas S."/>
            <person name="Andreopoulos W."/>
            <person name="Labutti K."/>
            <person name="Pangilinan J."/>
            <person name="Floch G.L."/>
            <person name="Makela M.R."/>
            <person name="Henrissat B."/>
            <person name="Grigoriev I.V."/>
            <person name="Crouch J.A."/>
            <person name="De Vries R.P."/>
            <person name="Sukno S.A."/>
            <person name="Thon M.R."/>
        </authorList>
    </citation>
    <scope>NUCLEOTIDE SEQUENCE</scope>
    <source>
        <strain evidence="2">CBS 193.32</strain>
    </source>
</reference>
<accession>A0AAJ0ERA3</accession>